<keyword evidence="4" id="KW-1185">Reference proteome</keyword>
<keyword evidence="2" id="KW-1133">Transmembrane helix</keyword>
<feature type="region of interest" description="Disordered" evidence="1">
    <location>
        <begin position="1"/>
        <end position="39"/>
    </location>
</feature>
<feature type="compositionally biased region" description="Polar residues" evidence="1">
    <location>
        <begin position="15"/>
        <end position="39"/>
    </location>
</feature>
<keyword evidence="2" id="KW-0472">Membrane</keyword>
<protein>
    <submittedName>
        <fullName evidence="3">Uncharacterized protein</fullName>
    </submittedName>
</protein>
<feature type="compositionally biased region" description="Polar residues" evidence="1">
    <location>
        <begin position="73"/>
        <end position="84"/>
    </location>
</feature>
<evidence type="ECO:0000256" key="1">
    <source>
        <dbReference type="SAM" id="MobiDB-lite"/>
    </source>
</evidence>
<evidence type="ECO:0000256" key="2">
    <source>
        <dbReference type="SAM" id="Phobius"/>
    </source>
</evidence>
<feature type="transmembrane region" description="Helical" evidence="2">
    <location>
        <begin position="226"/>
        <end position="257"/>
    </location>
</feature>
<feature type="region of interest" description="Disordered" evidence="1">
    <location>
        <begin position="66"/>
        <end position="93"/>
    </location>
</feature>
<reference evidence="3 4" key="1">
    <citation type="submission" date="2024-08" db="EMBL/GenBank/DDBJ databases">
        <authorList>
            <person name="Cucini C."/>
            <person name="Frati F."/>
        </authorList>
    </citation>
    <scope>NUCLEOTIDE SEQUENCE [LARGE SCALE GENOMIC DNA]</scope>
</reference>
<organism evidence="3 4">
    <name type="scientific">Orchesella dallaii</name>
    <dbReference type="NCBI Taxonomy" id="48710"/>
    <lineage>
        <taxon>Eukaryota</taxon>
        <taxon>Metazoa</taxon>
        <taxon>Ecdysozoa</taxon>
        <taxon>Arthropoda</taxon>
        <taxon>Hexapoda</taxon>
        <taxon>Collembola</taxon>
        <taxon>Entomobryomorpha</taxon>
        <taxon>Entomobryoidea</taxon>
        <taxon>Orchesellidae</taxon>
        <taxon>Orchesellinae</taxon>
        <taxon>Orchesella</taxon>
    </lineage>
</organism>
<dbReference type="Proteomes" id="UP001642540">
    <property type="component" value="Unassembled WGS sequence"/>
</dbReference>
<gene>
    <name evidence="3" type="ORF">ODALV1_LOCUS19786</name>
</gene>
<keyword evidence="2" id="KW-0812">Transmembrane</keyword>
<accession>A0ABP1RC79</accession>
<proteinExistence type="predicted"/>
<dbReference type="EMBL" id="CAXLJM020000068">
    <property type="protein sequence ID" value="CAL8122402.1"/>
    <property type="molecule type" value="Genomic_DNA"/>
</dbReference>
<name>A0ABP1RC79_9HEXA</name>
<evidence type="ECO:0000313" key="4">
    <source>
        <dbReference type="Proteomes" id="UP001642540"/>
    </source>
</evidence>
<comment type="caution">
    <text evidence="3">The sequence shown here is derived from an EMBL/GenBank/DDBJ whole genome shotgun (WGS) entry which is preliminary data.</text>
</comment>
<feature type="compositionally biased region" description="Basic and acidic residues" evidence="1">
    <location>
        <begin position="1"/>
        <end position="13"/>
    </location>
</feature>
<evidence type="ECO:0000313" key="3">
    <source>
        <dbReference type="EMBL" id="CAL8122402.1"/>
    </source>
</evidence>
<feature type="transmembrane region" description="Helical" evidence="2">
    <location>
        <begin position="199"/>
        <end position="220"/>
    </location>
</feature>
<sequence>MVDKHQVRVHEEFEVTNNVDSSSNPQLSKSSGHGTSKWSPYQRISAYPNPVNYAYSLGRSTLADDQLLRRDSGSSNPGTDTSLGSLKPPNIEPLNSQLLANTYSSTGSEIGHTTQMFDAWGRPATATHEAVNQHSFPLHTNDYGYSHVDLQPLQQSHYPEPEPSYHHHYDEEEKELIEVEDKVFSKTVVATKALKVGKFIFTFFMVLVVLLLAGLAKLGVSLSPAILPLALFPLGVIALLLFIPLFIIFVPIVAAGFGGGKKRRRRSVVFNNFEREVDKYLIILQVS</sequence>